<dbReference type="InterPro" id="IPR054465">
    <property type="entry name" value="Integrase_p58-like_C"/>
</dbReference>
<feature type="domain" description="Integrase p58-like C-terminal" evidence="3">
    <location>
        <begin position="572"/>
        <end position="605"/>
    </location>
</feature>
<feature type="compositionally biased region" description="Polar residues" evidence="2">
    <location>
        <begin position="376"/>
        <end position="388"/>
    </location>
</feature>
<organism evidence="4 5">
    <name type="scientific">Aromia moschata</name>
    <dbReference type="NCBI Taxonomy" id="1265417"/>
    <lineage>
        <taxon>Eukaryota</taxon>
        <taxon>Metazoa</taxon>
        <taxon>Ecdysozoa</taxon>
        <taxon>Arthropoda</taxon>
        <taxon>Hexapoda</taxon>
        <taxon>Insecta</taxon>
        <taxon>Pterygota</taxon>
        <taxon>Neoptera</taxon>
        <taxon>Endopterygota</taxon>
        <taxon>Coleoptera</taxon>
        <taxon>Polyphaga</taxon>
        <taxon>Cucujiformia</taxon>
        <taxon>Chrysomeloidea</taxon>
        <taxon>Cerambycidae</taxon>
        <taxon>Cerambycinae</taxon>
        <taxon>Callichromatini</taxon>
        <taxon>Aromia</taxon>
    </lineage>
</organism>
<comment type="caution">
    <text evidence="4">The sequence shown here is derived from an EMBL/GenBank/DDBJ whole genome shotgun (WGS) entry which is preliminary data.</text>
</comment>
<dbReference type="EMBL" id="JAPWTK010000140">
    <property type="protein sequence ID" value="KAJ8948250.1"/>
    <property type="molecule type" value="Genomic_DNA"/>
</dbReference>
<dbReference type="CDD" id="cd00303">
    <property type="entry name" value="retropepsin_like"/>
    <property type="match status" value="1"/>
</dbReference>
<dbReference type="Gene3D" id="3.40.220.10">
    <property type="entry name" value="Leucine Aminopeptidase, subunit E, domain 1"/>
    <property type="match status" value="1"/>
</dbReference>
<feature type="region of interest" description="Disordered" evidence="2">
    <location>
        <begin position="374"/>
        <end position="395"/>
    </location>
</feature>
<feature type="coiled-coil region" evidence="1">
    <location>
        <begin position="167"/>
        <end position="194"/>
    </location>
</feature>
<evidence type="ECO:0000256" key="2">
    <source>
        <dbReference type="SAM" id="MobiDB-lite"/>
    </source>
</evidence>
<sequence>MENSSCLQKQIGEYVDGKFEEIENKLVTVEEFQNKFLEVERKIATLNLESGEQQRVVNTALKSPGSDIDRLRKPELSSPVEISKIRMKPPQFDGKSSWVNYLRQFEAAARANGWSLAEKATALTLALRGDATDILQTLSPEEQDDYHQLVKHLEMRYGQSHLEHVHHSQLKNRYQKSNESLQEFEADIARLVRLAYSSTPENAFLDGLRDTETRQALTLARPSKLVDALARALEFEAAKQSCRGQAKVRKMEEDVEEGTCNEAEIRRVVEGILEKRQIRCWNCDTGATRTIIRPDIVGTAARITPTSWRLRTATGDPATIRGETNITIVIGNVSFEHRALVAEIEDELILGMDIMNTKGFELDFKNNVLKNKWRGNRTTSKDGGNNPSCPGRGMAVPERSEMILDAHLDGNPCVGNIMMFEPRSHDGEVARGIAVGKALLLTEKTVPVRIMNLNHHPVNLRKGIVLGYCSSVSSVIRKLDAQENSVRKITGDSAVHQGTTWLERDYVSTLRQRMDDIHERVRSNIQGASDRMKETYDINANDGRYQPGNQVWLYNPQRRRGLSPKLQSSWEGPYEVVTRINDVVYRIQKLPRGKPRVVHFNRLAPFAGSNHEQAEARVRHVSPPDSELSFEEFMSLHSNGQKARYGVTREEPRDLFQTPADFCLAHCVAADLRMSRGIALTFKKAFGQLEELRRQRPEVGRVLQITAAEQEKERSVFYLVTKQLSHHKPTYQTVWDTLVELRDVLLSQSISSLAIPKIASGLDGLDWRGDQEYARSPLPVYWN</sequence>
<accession>A0AAV8YCL6</accession>
<dbReference type="AlphaFoldDB" id="A0AAV8YCL6"/>
<dbReference type="CDD" id="cd02901">
    <property type="entry name" value="Macro_Poa1p-like"/>
    <property type="match status" value="1"/>
</dbReference>
<dbReference type="InterPro" id="IPR021109">
    <property type="entry name" value="Peptidase_aspartic_dom_sf"/>
</dbReference>
<dbReference type="SUPFAM" id="SSF50630">
    <property type="entry name" value="Acid proteases"/>
    <property type="match status" value="1"/>
</dbReference>
<gene>
    <name evidence="4" type="ORF">NQ318_013238</name>
</gene>
<dbReference type="Pfam" id="PF22938">
    <property type="entry name" value="Integrase_p58_C"/>
    <property type="match status" value="1"/>
</dbReference>
<dbReference type="InterPro" id="IPR043472">
    <property type="entry name" value="Macro_dom-like"/>
</dbReference>
<evidence type="ECO:0000313" key="4">
    <source>
        <dbReference type="EMBL" id="KAJ8948250.1"/>
    </source>
</evidence>
<evidence type="ECO:0000313" key="5">
    <source>
        <dbReference type="Proteomes" id="UP001162162"/>
    </source>
</evidence>
<protein>
    <recommendedName>
        <fullName evidence="3">Integrase p58-like C-terminal domain-containing protein</fullName>
    </recommendedName>
</protein>
<keyword evidence="5" id="KW-1185">Reference proteome</keyword>
<dbReference type="Gene3D" id="2.30.30.850">
    <property type="match status" value="1"/>
</dbReference>
<evidence type="ECO:0000256" key="1">
    <source>
        <dbReference type="SAM" id="Coils"/>
    </source>
</evidence>
<proteinExistence type="predicted"/>
<dbReference type="Proteomes" id="UP001162162">
    <property type="component" value="Unassembled WGS sequence"/>
</dbReference>
<name>A0AAV8YCL6_9CUCU</name>
<dbReference type="PANTHER" id="PTHR45823:SF1">
    <property type="entry name" value="T-SNARE COILED-COIL HOMOLOGY DOMAIN-CONTAINING PROTEIN"/>
    <property type="match status" value="1"/>
</dbReference>
<reference evidence="4" key="1">
    <citation type="journal article" date="2023" name="Insect Mol. Biol.">
        <title>Genome sequencing provides insights into the evolution of gene families encoding plant cell wall-degrading enzymes in longhorned beetles.</title>
        <authorList>
            <person name="Shin N.R."/>
            <person name="Okamura Y."/>
            <person name="Kirsch R."/>
            <person name="Pauchet Y."/>
        </authorList>
    </citation>
    <scope>NUCLEOTIDE SEQUENCE</scope>
    <source>
        <strain evidence="4">AMC_N1</strain>
    </source>
</reference>
<dbReference type="SUPFAM" id="SSF52949">
    <property type="entry name" value="Macro domain-like"/>
    <property type="match status" value="1"/>
</dbReference>
<evidence type="ECO:0000259" key="3">
    <source>
        <dbReference type="Pfam" id="PF22938"/>
    </source>
</evidence>
<dbReference type="PANTHER" id="PTHR45823">
    <property type="entry name" value="T-SNARE COILED-COIL HOMOLOGY DOMAIN-CONTAINING PROTEIN"/>
    <property type="match status" value="1"/>
</dbReference>
<keyword evidence="1" id="KW-0175">Coiled coil</keyword>
<dbReference type="Gene3D" id="2.40.70.10">
    <property type="entry name" value="Acid Proteases"/>
    <property type="match status" value="1"/>
</dbReference>